<protein>
    <recommendedName>
        <fullName evidence="1">Luciferase-like domain-containing protein</fullName>
    </recommendedName>
</protein>
<dbReference type="GO" id="GO:0016705">
    <property type="term" value="F:oxidoreductase activity, acting on paired donors, with incorporation or reduction of molecular oxygen"/>
    <property type="evidence" value="ECO:0007669"/>
    <property type="project" value="InterPro"/>
</dbReference>
<dbReference type="Gene3D" id="3.20.20.30">
    <property type="entry name" value="Luciferase-like domain"/>
    <property type="match status" value="1"/>
</dbReference>
<name>A0A381UR98_9ZZZZ</name>
<dbReference type="SUPFAM" id="SSF51679">
    <property type="entry name" value="Bacterial luciferase-like"/>
    <property type="match status" value="1"/>
</dbReference>
<proteinExistence type="predicted"/>
<feature type="domain" description="Luciferase-like" evidence="1">
    <location>
        <begin position="15"/>
        <end position="72"/>
    </location>
</feature>
<evidence type="ECO:0000259" key="1">
    <source>
        <dbReference type="Pfam" id="PF00296"/>
    </source>
</evidence>
<reference evidence="2" key="1">
    <citation type="submission" date="2018-05" db="EMBL/GenBank/DDBJ databases">
        <authorList>
            <person name="Lanie J.A."/>
            <person name="Ng W.-L."/>
            <person name="Kazmierczak K.M."/>
            <person name="Andrzejewski T.M."/>
            <person name="Davidsen T.M."/>
            <person name="Wayne K.J."/>
            <person name="Tettelin H."/>
            <person name="Glass J.I."/>
            <person name="Rusch D."/>
            <person name="Podicherti R."/>
            <person name="Tsui H.-C.T."/>
            <person name="Winkler M.E."/>
        </authorList>
    </citation>
    <scope>NUCLEOTIDE SEQUENCE</scope>
</reference>
<accession>A0A381UR98</accession>
<dbReference type="AlphaFoldDB" id="A0A381UR98"/>
<dbReference type="EMBL" id="UINC01006969">
    <property type="protein sequence ID" value="SVA30695.1"/>
    <property type="molecule type" value="Genomic_DNA"/>
</dbReference>
<evidence type="ECO:0000313" key="2">
    <source>
        <dbReference type="EMBL" id="SVA30695.1"/>
    </source>
</evidence>
<dbReference type="InterPro" id="IPR011251">
    <property type="entry name" value="Luciferase-like_dom"/>
</dbReference>
<sequence>MSSVHFGVTVPQIKRPWVAAADAAQQFEAQGFDSIWVCDHFYGPQSPQLPILEAWSMVSALAAITKRVEIGT</sequence>
<dbReference type="Pfam" id="PF00296">
    <property type="entry name" value="Bac_luciferase"/>
    <property type="match status" value="1"/>
</dbReference>
<gene>
    <name evidence="2" type="ORF">METZ01_LOCUS83549</name>
</gene>
<feature type="non-terminal residue" evidence="2">
    <location>
        <position position="72"/>
    </location>
</feature>
<dbReference type="InterPro" id="IPR036661">
    <property type="entry name" value="Luciferase-like_sf"/>
</dbReference>
<organism evidence="2">
    <name type="scientific">marine metagenome</name>
    <dbReference type="NCBI Taxonomy" id="408172"/>
    <lineage>
        <taxon>unclassified sequences</taxon>
        <taxon>metagenomes</taxon>
        <taxon>ecological metagenomes</taxon>
    </lineage>
</organism>